<dbReference type="AlphaFoldDB" id="A0AAW1PMT5"/>
<evidence type="ECO:0000313" key="4">
    <source>
        <dbReference type="Proteomes" id="UP001465755"/>
    </source>
</evidence>
<accession>A0AAW1PMT5</accession>
<dbReference type="Gene3D" id="1.20.1280.50">
    <property type="match status" value="1"/>
</dbReference>
<comment type="subcellular location">
    <subcellularLocation>
        <location evidence="1">Cytoplasm</location>
        <location evidence="1">Cytoskeleton</location>
        <location evidence="1">Cilium axoneme</location>
    </subcellularLocation>
</comment>
<dbReference type="SUPFAM" id="SSF81383">
    <property type="entry name" value="F-box domain"/>
    <property type="match status" value="1"/>
</dbReference>
<protein>
    <recommendedName>
        <fullName evidence="2">F-box domain-containing protein</fullName>
    </recommendedName>
</protein>
<reference evidence="3 4" key="1">
    <citation type="journal article" date="2024" name="Nat. Commun.">
        <title>Phylogenomics reveals the evolutionary origins of lichenization in chlorophyte algae.</title>
        <authorList>
            <person name="Puginier C."/>
            <person name="Libourel C."/>
            <person name="Otte J."/>
            <person name="Skaloud P."/>
            <person name="Haon M."/>
            <person name="Grisel S."/>
            <person name="Petersen M."/>
            <person name="Berrin J.G."/>
            <person name="Delaux P.M."/>
            <person name="Dal Grande F."/>
            <person name="Keller J."/>
        </authorList>
    </citation>
    <scope>NUCLEOTIDE SEQUENCE [LARGE SCALE GENOMIC DNA]</scope>
    <source>
        <strain evidence="3 4">SAG 2036</strain>
    </source>
</reference>
<organism evidence="3 4">
    <name type="scientific">Symbiochloris irregularis</name>
    <dbReference type="NCBI Taxonomy" id="706552"/>
    <lineage>
        <taxon>Eukaryota</taxon>
        <taxon>Viridiplantae</taxon>
        <taxon>Chlorophyta</taxon>
        <taxon>core chlorophytes</taxon>
        <taxon>Trebouxiophyceae</taxon>
        <taxon>Trebouxiales</taxon>
        <taxon>Trebouxiaceae</taxon>
        <taxon>Symbiochloris</taxon>
    </lineage>
</organism>
<feature type="domain" description="F-box" evidence="2">
    <location>
        <begin position="12"/>
        <end position="61"/>
    </location>
</feature>
<dbReference type="SUPFAM" id="SSF52058">
    <property type="entry name" value="L domain-like"/>
    <property type="match status" value="1"/>
</dbReference>
<comment type="caution">
    <text evidence="3">The sequence shown here is derived from an EMBL/GenBank/DDBJ whole genome shotgun (WGS) entry which is preliminary data.</text>
</comment>
<gene>
    <name evidence="3" type="ORF">WJX73_001300</name>
</gene>
<evidence type="ECO:0000256" key="1">
    <source>
        <dbReference type="ARBA" id="ARBA00004430"/>
    </source>
</evidence>
<dbReference type="PROSITE" id="PS50181">
    <property type="entry name" value="FBOX"/>
    <property type="match status" value="1"/>
</dbReference>
<dbReference type="EMBL" id="JALJOQ010000001">
    <property type="protein sequence ID" value="KAK9814886.1"/>
    <property type="molecule type" value="Genomic_DNA"/>
</dbReference>
<dbReference type="GO" id="GO:0005930">
    <property type="term" value="C:axoneme"/>
    <property type="evidence" value="ECO:0007669"/>
    <property type="project" value="UniProtKB-SubCell"/>
</dbReference>
<evidence type="ECO:0000313" key="3">
    <source>
        <dbReference type="EMBL" id="KAK9814886.1"/>
    </source>
</evidence>
<dbReference type="Pfam" id="PF12937">
    <property type="entry name" value="F-box-like"/>
    <property type="match status" value="1"/>
</dbReference>
<dbReference type="InterPro" id="IPR032675">
    <property type="entry name" value="LRR_dom_sf"/>
</dbReference>
<evidence type="ECO:0000259" key="2">
    <source>
        <dbReference type="PROSITE" id="PS50181"/>
    </source>
</evidence>
<name>A0AAW1PMT5_9CHLO</name>
<dbReference type="InterPro" id="IPR036047">
    <property type="entry name" value="F-box-like_dom_sf"/>
</dbReference>
<keyword evidence="4" id="KW-1185">Reference proteome</keyword>
<proteinExistence type="predicted"/>
<dbReference type="InterPro" id="IPR001810">
    <property type="entry name" value="F-box_dom"/>
</dbReference>
<dbReference type="Proteomes" id="UP001465755">
    <property type="component" value="Unassembled WGS sequence"/>
</dbReference>
<sequence length="249" mass="28156">MQRVTCRAGPARSDWSQLPSELLIRVFKSLSLHELLQAELSCRFWFQALRSPQGSAVWGNLTIELDLLRPRISRDRLPASDSQLYLRTCRWLKAHASGIASLMLHNGLGRLSSLTSLKLWGLRYPDSGFDPACLSRSSQLRFLHLYNMTAKDFQVPNAWASLETLALQWTQMSELPGNLSALSSLTRLTIEGDFQITEPLEFLTQLANLRIVELHRSHGDWSSESLFDLVDGRLLMDSAPDCCVRLVDT</sequence>
<dbReference type="Gene3D" id="3.80.10.10">
    <property type="entry name" value="Ribonuclease Inhibitor"/>
    <property type="match status" value="1"/>
</dbReference>